<dbReference type="EMBL" id="UINC01077602">
    <property type="protein sequence ID" value="SVC17874.1"/>
    <property type="molecule type" value="Genomic_DNA"/>
</dbReference>
<dbReference type="InterPro" id="IPR007630">
    <property type="entry name" value="RNA_pol_sigma70_r4"/>
</dbReference>
<dbReference type="SUPFAM" id="SSF88946">
    <property type="entry name" value="Sigma2 domain of RNA polymerase sigma factors"/>
    <property type="match status" value="1"/>
</dbReference>
<dbReference type="Gene3D" id="1.20.140.160">
    <property type="match status" value="1"/>
</dbReference>
<dbReference type="InterPro" id="IPR009042">
    <property type="entry name" value="RNA_pol_sigma70_r1_2"/>
</dbReference>
<dbReference type="Pfam" id="PF00140">
    <property type="entry name" value="Sigma70_r1_2"/>
    <property type="match status" value="1"/>
</dbReference>
<evidence type="ECO:0000256" key="5">
    <source>
        <dbReference type="ARBA" id="ARBA00023082"/>
    </source>
</evidence>
<evidence type="ECO:0000259" key="9">
    <source>
        <dbReference type="PROSITE" id="PS00715"/>
    </source>
</evidence>
<keyword evidence="5" id="KW-0731">Sigma factor</keyword>
<evidence type="ECO:0000256" key="7">
    <source>
        <dbReference type="ARBA" id="ARBA00023163"/>
    </source>
</evidence>
<evidence type="ECO:0000256" key="2">
    <source>
        <dbReference type="ARBA" id="ARBA00022490"/>
    </source>
</evidence>
<dbReference type="InterPro" id="IPR007627">
    <property type="entry name" value="RNA_pol_sigma70_r2"/>
</dbReference>
<feature type="domain" description="RNA polymerase sigma-70" evidence="9">
    <location>
        <begin position="84"/>
        <end position="97"/>
    </location>
</feature>
<dbReference type="InterPro" id="IPR012759">
    <property type="entry name" value="RNA_pol_sigma_RpoH_proteobac"/>
</dbReference>
<dbReference type="InterPro" id="IPR013324">
    <property type="entry name" value="RNA_pol_sigma_r3/r4-like"/>
</dbReference>
<dbReference type="SUPFAM" id="SSF88659">
    <property type="entry name" value="Sigma3 and sigma4 domains of RNA polymerase sigma factors"/>
    <property type="match status" value="1"/>
</dbReference>
<dbReference type="PRINTS" id="PR00046">
    <property type="entry name" value="SIGMA70FCT"/>
</dbReference>
<dbReference type="PANTHER" id="PTHR30376:SF3">
    <property type="entry name" value="RNA POLYMERASE SIGMA FACTOR RPOH"/>
    <property type="match status" value="1"/>
</dbReference>
<dbReference type="Gene3D" id="1.20.120.1810">
    <property type="match status" value="1"/>
</dbReference>
<dbReference type="PANTHER" id="PTHR30376">
    <property type="entry name" value="SIGMA FACTOR RPOH HEAT SHOCK RELATED"/>
    <property type="match status" value="1"/>
</dbReference>
<reference evidence="10" key="1">
    <citation type="submission" date="2018-05" db="EMBL/GenBank/DDBJ databases">
        <authorList>
            <person name="Lanie J.A."/>
            <person name="Ng W.-L."/>
            <person name="Kazmierczak K.M."/>
            <person name="Andrzejewski T.M."/>
            <person name="Davidsen T.M."/>
            <person name="Wayne K.J."/>
            <person name="Tettelin H."/>
            <person name="Glass J.I."/>
            <person name="Rusch D."/>
            <person name="Podicherti R."/>
            <person name="Tsui H.-C.T."/>
            <person name="Winkler M.E."/>
        </authorList>
    </citation>
    <scope>NUCLEOTIDE SEQUENCE</scope>
</reference>
<evidence type="ECO:0000313" key="10">
    <source>
        <dbReference type="EMBL" id="SVC17874.1"/>
    </source>
</evidence>
<keyword evidence="4" id="KW-0346">Stress response</keyword>
<gene>
    <name evidence="10" type="ORF">METZ01_LOCUS270728</name>
</gene>
<keyword evidence="3" id="KW-0805">Transcription regulation</keyword>
<dbReference type="AlphaFoldDB" id="A0A382JZ69"/>
<comment type="similarity">
    <text evidence="1">Belongs to the sigma-70 factor family.</text>
</comment>
<evidence type="ECO:0000256" key="8">
    <source>
        <dbReference type="SAM" id="MobiDB-lite"/>
    </source>
</evidence>
<dbReference type="NCBIfam" id="TIGR02937">
    <property type="entry name" value="sigma70-ECF"/>
    <property type="match status" value="1"/>
</dbReference>
<dbReference type="NCBIfam" id="TIGR02392">
    <property type="entry name" value="rpoH_proteo"/>
    <property type="match status" value="1"/>
</dbReference>
<keyword evidence="6" id="KW-0238">DNA-binding</keyword>
<organism evidence="10">
    <name type="scientific">marine metagenome</name>
    <dbReference type="NCBI Taxonomy" id="408172"/>
    <lineage>
        <taxon>unclassified sequences</taxon>
        <taxon>metagenomes</taxon>
        <taxon>ecological metagenomes</taxon>
    </lineage>
</organism>
<dbReference type="GO" id="GO:0003677">
    <property type="term" value="F:DNA binding"/>
    <property type="evidence" value="ECO:0007669"/>
    <property type="project" value="UniProtKB-KW"/>
</dbReference>
<evidence type="ECO:0000256" key="1">
    <source>
        <dbReference type="ARBA" id="ARBA00007788"/>
    </source>
</evidence>
<dbReference type="InterPro" id="IPR050813">
    <property type="entry name" value="Sigma-70_Factor"/>
</dbReference>
<evidence type="ECO:0000256" key="6">
    <source>
        <dbReference type="ARBA" id="ARBA00023125"/>
    </source>
</evidence>
<keyword evidence="7" id="KW-0804">Transcription</keyword>
<feature type="region of interest" description="Disordered" evidence="8">
    <location>
        <begin position="181"/>
        <end position="200"/>
    </location>
</feature>
<dbReference type="FunFam" id="1.20.120.1810:FF:000001">
    <property type="entry name" value="RNA polymerase sigma factor RpoH"/>
    <property type="match status" value="1"/>
</dbReference>
<proteinExistence type="inferred from homology"/>
<evidence type="ECO:0000256" key="3">
    <source>
        <dbReference type="ARBA" id="ARBA00023015"/>
    </source>
</evidence>
<dbReference type="Pfam" id="PF04545">
    <property type="entry name" value="Sigma70_r4"/>
    <property type="match status" value="1"/>
</dbReference>
<name>A0A382JZ69_9ZZZZ</name>
<protein>
    <recommendedName>
        <fullName evidence="9">RNA polymerase sigma-70 domain-containing protein</fullName>
    </recommendedName>
</protein>
<dbReference type="Pfam" id="PF04542">
    <property type="entry name" value="Sigma70_r2"/>
    <property type="match status" value="1"/>
</dbReference>
<sequence length="284" mass="32725">MSNELVKQLPSDLSLNLESCGSLELYLNQLRKTPLLTQEEELELFHKLHSSDDLDAARKLVLAHLRFVVHVAKTYKGYGLPLLDLIQEGNIGLMKAVKRFNPEKKVRLLSFAIYWIRAEIHEFVLKNWRIVKVATTKAQRKLFFKLRSKKTTSTWLTENETQNIAKELDVKPETVTQMESRLSGSDVSFDPSDDELAPSNYLTNNQSPLLKLEYESDGDNNTSKLHTALSKLDERSKDIIQQRYLLDNKSTLDKLSKKYNISIERVRQIETKSLSLLKDNMMLA</sequence>
<keyword evidence="2" id="KW-0963">Cytoplasm</keyword>
<dbReference type="PROSITE" id="PS00715">
    <property type="entry name" value="SIGMA70_1"/>
    <property type="match status" value="1"/>
</dbReference>
<dbReference type="InterPro" id="IPR000943">
    <property type="entry name" value="RNA_pol_sigma70"/>
</dbReference>
<dbReference type="GO" id="GO:0016987">
    <property type="term" value="F:sigma factor activity"/>
    <property type="evidence" value="ECO:0007669"/>
    <property type="project" value="UniProtKB-KW"/>
</dbReference>
<accession>A0A382JZ69</accession>
<dbReference type="NCBIfam" id="NF005143">
    <property type="entry name" value="PRK06596.1"/>
    <property type="match status" value="1"/>
</dbReference>
<dbReference type="InterPro" id="IPR014284">
    <property type="entry name" value="RNA_pol_sigma-70_dom"/>
</dbReference>
<dbReference type="GO" id="GO:0006352">
    <property type="term" value="P:DNA-templated transcription initiation"/>
    <property type="evidence" value="ECO:0007669"/>
    <property type="project" value="InterPro"/>
</dbReference>
<evidence type="ECO:0000256" key="4">
    <source>
        <dbReference type="ARBA" id="ARBA00023016"/>
    </source>
</evidence>
<dbReference type="InterPro" id="IPR013325">
    <property type="entry name" value="RNA_pol_sigma_r2"/>
</dbReference>